<evidence type="ECO:0000313" key="1">
    <source>
        <dbReference type="EMBL" id="VAW58467.1"/>
    </source>
</evidence>
<gene>
    <name evidence="1" type="ORF">MNBD_GAMMA08-2290</name>
</gene>
<reference evidence="1" key="1">
    <citation type="submission" date="2018-06" db="EMBL/GenBank/DDBJ databases">
        <authorList>
            <person name="Zhirakovskaya E."/>
        </authorList>
    </citation>
    <scope>NUCLEOTIDE SEQUENCE</scope>
</reference>
<organism evidence="1">
    <name type="scientific">hydrothermal vent metagenome</name>
    <dbReference type="NCBI Taxonomy" id="652676"/>
    <lineage>
        <taxon>unclassified sequences</taxon>
        <taxon>metagenomes</taxon>
        <taxon>ecological metagenomes</taxon>
    </lineage>
</organism>
<accession>A0A3B0X6F1</accession>
<evidence type="ECO:0008006" key="2">
    <source>
        <dbReference type="Google" id="ProtNLM"/>
    </source>
</evidence>
<sequence length="341" mass="39342">MKQLNLVVPGLLGPFSDKLPAHIQQQFNQAEFSVINKCLSKADVSSVSARTYYETLVQLIHPENKKTLSQLTAEHDEIDISKGYFYRADPVHFKAESDHAILIGTELVSPTTEESKQLIKSFNQHFLEDGLSLYFSHAHRWYLKSEKPLSLTFSALDFSMGRDIKHFMPKGDDALWWRKNLNEAQMLFFQNEVNEVRESKGELSINGLWLWDVFAEIAKRDMQIPQQIFSDDVVACALANQQNISFQSTENINDINSTAVLVLNDVYESVCYGDVDAWLNDSERFFKQEYKKVIELLLAGKVSEINIFPCNGKMYKITKFNLYKFWKKTKTIGQFCDDCRQ</sequence>
<dbReference type="AlphaFoldDB" id="A0A3B0X6F1"/>
<proteinExistence type="predicted"/>
<protein>
    <recommendedName>
        <fullName evidence="2">Regulatory protein, RpfE type</fullName>
    </recommendedName>
</protein>
<dbReference type="EMBL" id="UOFH01000012">
    <property type="protein sequence ID" value="VAW58467.1"/>
    <property type="molecule type" value="Genomic_DNA"/>
</dbReference>
<name>A0A3B0X6F1_9ZZZZ</name>